<evidence type="ECO:0000256" key="4">
    <source>
        <dbReference type="ARBA" id="ARBA00022475"/>
    </source>
</evidence>
<feature type="transmembrane region" description="Helical" evidence="8">
    <location>
        <begin position="323"/>
        <end position="343"/>
    </location>
</feature>
<dbReference type="PROSITE" id="PS00216">
    <property type="entry name" value="SUGAR_TRANSPORT_1"/>
    <property type="match status" value="1"/>
</dbReference>
<dbReference type="PANTHER" id="PTHR43271:SF1">
    <property type="entry name" value="INNER MEMBRANE TRANSPORT PROTEIN YNFM"/>
    <property type="match status" value="1"/>
</dbReference>
<dbReference type="InterPro" id="IPR020846">
    <property type="entry name" value="MFS_dom"/>
</dbReference>
<dbReference type="PROSITE" id="PS50850">
    <property type="entry name" value="MFS"/>
    <property type="match status" value="1"/>
</dbReference>
<evidence type="ECO:0000313" key="10">
    <source>
        <dbReference type="EMBL" id="GAA4033240.1"/>
    </source>
</evidence>
<keyword evidence="11" id="KW-1185">Reference proteome</keyword>
<accession>A0ABP7TZ33</accession>
<keyword evidence="4" id="KW-1003">Cell membrane</keyword>
<comment type="caution">
    <text evidence="10">The sequence shown here is derived from an EMBL/GenBank/DDBJ whole genome shotgun (WGS) entry which is preliminary data.</text>
</comment>
<sequence>MAVLAAGLATFAVLYAPQPVLPLLAEEFRLGPGEVSAVVSAATLSLALAVLPMAALSEVVGRKPMMLASVIAAVLIGFVLPLAPNFGSLIALRVVQGVAIAGLPGVAMAYMAEEIGLAGLGAVMGLYVAGNTTGGMSGRLLAGVLGDVVDWRFGLFAVAVLAGLCAVAMALLMPASRAQTQRSPLLAGLRGATRDSGLYGPYAVAFLGMASIVAVYNVISFRLIDDPFRLAPGVAAMVFLGYLCGGVASAIAGRVADRIGKPPVVLVALGITVVGMLMTLPDNLFFVLPGIALLSAGFFAAHAVASSWIGARAAPGARAQASGVYLLAYYLGSSTGASVAGWAYGAGGWTPVALVNCGWLVLAGLVVLRVRAAGRSPAPSVPAPAAPARAA</sequence>
<dbReference type="Proteomes" id="UP001501747">
    <property type="component" value="Unassembled WGS sequence"/>
</dbReference>
<evidence type="ECO:0000313" key="11">
    <source>
        <dbReference type="Proteomes" id="UP001501747"/>
    </source>
</evidence>
<feature type="transmembrane region" description="Helical" evidence="8">
    <location>
        <begin position="264"/>
        <end position="280"/>
    </location>
</feature>
<proteinExistence type="inferred from homology"/>
<feature type="transmembrane region" description="Helical" evidence="8">
    <location>
        <begin position="35"/>
        <end position="54"/>
    </location>
</feature>
<evidence type="ECO:0000256" key="1">
    <source>
        <dbReference type="ARBA" id="ARBA00004651"/>
    </source>
</evidence>
<protein>
    <submittedName>
        <fullName evidence="10">MFS transporter</fullName>
    </submittedName>
</protein>
<evidence type="ECO:0000256" key="8">
    <source>
        <dbReference type="SAM" id="Phobius"/>
    </source>
</evidence>
<dbReference type="Gene3D" id="1.20.1250.20">
    <property type="entry name" value="MFS general substrate transporter like domains"/>
    <property type="match status" value="1"/>
</dbReference>
<dbReference type="SUPFAM" id="SSF103473">
    <property type="entry name" value="MFS general substrate transporter"/>
    <property type="match status" value="1"/>
</dbReference>
<feature type="transmembrane region" description="Helical" evidence="8">
    <location>
        <begin position="117"/>
        <end position="141"/>
    </location>
</feature>
<feature type="transmembrane region" description="Helical" evidence="8">
    <location>
        <begin position="231"/>
        <end position="252"/>
    </location>
</feature>
<keyword evidence="3" id="KW-0813">Transport</keyword>
<feature type="transmembrane region" description="Helical" evidence="8">
    <location>
        <begin position="153"/>
        <end position="175"/>
    </location>
</feature>
<dbReference type="InterPro" id="IPR005829">
    <property type="entry name" value="Sugar_transporter_CS"/>
</dbReference>
<comment type="similarity">
    <text evidence="2">Belongs to the major facilitator superfamily.</text>
</comment>
<feature type="transmembrane region" description="Helical" evidence="8">
    <location>
        <begin position="90"/>
        <end position="110"/>
    </location>
</feature>
<name>A0ABP7TZ33_9PSEU</name>
<dbReference type="CDD" id="cd17324">
    <property type="entry name" value="MFS_NepI_like"/>
    <property type="match status" value="1"/>
</dbReference>
<evidence type="ECO:0000256" key="5">
    <source>
        <dbReference type="ARBA" id="ARBA00022692"/>
    </source>
</evidence>
<comment type="subcellular location">
    <subcellularLocation>
        <location evidence="1">Cell membrane</location>
        <topology evidence="1">Multi-pass membrane protein</topology>
    </subcellularLocation>
</comment>
<dbReference type="EMBL" id="BAABAL010000022">
    <property type="protein sequence ID" value="GAA4033240.1"/>
    <property type="molecule type" value="Genomic_DNA"/>
</dbReference>
<evidence type="ECO:0000256" key="6">
    <source>
        <dbReference type="ARBA" id="ARBA00022989"/>
    </source>
</evidence>
<dbReference type="PANTHER" id="PTHR43271">
    <property type="entry name" value="BLL2771 PROTEIN"/>
    <property type="match status" value="1"/>
</dbReference>
<evidence type="ECO:0000256" key="7">
    <source>
        <dbReference type="ARBA" id="ARBA00023136"/>
    </source>
</evidence>
<dbReference type="Pfam" id="PF07690">
    <property type="entry name" value="MFS_1"/>
    <property type="match status" value="1"/>
</dbReference>
<gene>
    <name evidence="10" type="ORF">GCM10022247_67850</name>
</gene>
<dbReference type="InterPro" id="IPR036259">
    <property type="entry name" value="MFS_trans_sf"/>
</dbReference>
<feature type="domain" description="Major facilitator superfamily (MFS) profile" evidence="9">
    <location>
        <begin position="1"/>
        <end position="375"/>
    </location>
</feature>
<feature type="transmembrane region" description="Helical" evidence="8">
    <location>
        <begin position="286"/>
        <end position="311"/>
    </location>
</feature>
<reference evidence="11" key="1">
    <citation type="journal article" date="2019" name="Int. J. Syst. Evol. Microbiol.">
        <title>The Global Catalogue of Microorganisms (GCM) 10K type strain sequencing project: providing services to taxonomists for standard genome sequencing and annotation.</title>
        <authorList>
            <consortium name="The Broad Institute Genomics Platform"/>
            <consortium name="The Broad Institute Genome Sequencing Center for Infectious Disease"/>
            <person name="Wu L."/>
            <person name="Ma J."/>
        </authorList>
    </citation>
    <scope>NUCLEOTIDE SEQUENCE [LARGE SCALE GENOMIC DNA]</scope>
    <source>
        <strain evidence="11">JCM 17342</strain>
    </source>
</reference>
<dbReference type="InterPro" id="IPR011701">
    <property type="entry name" value="MFS"/>
</dbReference>
<evidence type="ECO:0000259" key="9">
    <source>
        <dbReference type="PROSITE" id="PS50850"/>
    </source>
</evidence>
<keyword evidence="5 8" id="KW-0812">Transmembrane</keyword>
<evidence type="ECO:0000256" key="2">
    <source>
        <dbReference type="ARBA" id="ARBA00008335"/>
    </source>
</evidence>
<feature type="transmembrane region" description="Helical" evidence="8">
    <location>
        <begin position="349"/>
        <end position="368"/>
    </location>
</feature>
<feature type="transmembrane region" description="Helical" evidence="8">
    <location>
        <begin position="196"/>
        <end position="219"/>
    </location>
</feature>
<keyword evidence="7 8" id="KW-0472">Membrane</keyword>
<evidence type="ECO:0000256" key="3">
    <source>
        <dbReference type="ARBA" id="ARBA00022448"/>
    </source>
</evidence>
<feature type="transmembrane region" description="Helical" evidence="8">
    <location>
        <begin position="66"/>
        <end position="84"/>
    </location>
</feature>
<keyword evidence="6 8" id="KW-1133">Transmembrane helix</keyword>
<organism evidence="10 11">
    <name type="scientific">Allokutzneria multivorans</name>
    <dbReference type="NCBI Taxonomy" id="1142134"/>
    <lineage>
        <taxon>Bacteria</taxon>
        <taxon>Bacillati</taxon>
        <taxon>Actinomycetota</taxon>
        <taxon>Actinomycetes</taxon>
        <taxon>Pseudonocardiales</taxon>
        <taxon>Pseudonocardiaceae</taxon>
        <taxon>Allokutzneria</taxon>
    </lineage>
</organism>